<organism evidence="2 3">
    <name type="scientific">Thiopseudomonas denitrificans</name>
    <dbReference type="NCBI Taxonomy" id="1501432"/>
    <lineage>
        <taxon>Bacteria</taxon>
        <taxon>Pseudomonadati</taxon>
        <taxon>Pseudomonadota</taxon>
        <taxon>Gammaproteobacteria</taxon>
        <taxon>Pseudomonadales</taxon>
        <taxon>Pseudomonadaceae</taxon>
        <taxon>Thiopseudomonas</taxon>
    </lineage>
</organism>
<dbReference type="Proteomes" id="UP000294575">
    <property type="component" value="Unassembled WGS sequence"/>
</dbReference>
<dbReference type="Pfam" id="PF12568">
    <property type="entry name" value="PanZ"/>
    <property type="match status" value="1"/>
</dbReference>
<comment type="caution">
    <text evidence="2">The sequence shown here is derived from an EMBL/GenBank/DDBJ whole genome shotgun (WGS) entry which is preliminary data.</text>
</comment>
<dbReference type="RefSeq" id="WP_101497042.1">
    <property type="nucleotide sequence ID" value="NZ_LNJZ01000008.1"/>
</dbReference>
<keyword evidence="3" id="KW-1185">Reference proteome</keyword>
<dbReference type="SUPFAM" id="SSF55729">
    <property type="entry name" value="Acyl-CoA N-acyltransferases (Nat)"/>
    <property type="match status" value="1"/>
</dbReference>
<name>A0A4R6TYP9_9GAMM</name>
<evidence type="ECO:0000313" key="2">
    <source>
        <dbReference type="EMBL" id="TDQ37075.1"/>
    </source>
</evidence>
<reference evidence="2 3" key="1">
    <citation type="submission" date="2019-03" db="EMBL/GenBank/DDBJ databases">
        <title>Genomic Encyclopedia of Type Strains, Phase IV (KMG-IV): sequencing the most valuable type-strain genomes for metagenomic binning, comparative biology and taxonomic classification.</title>
        <authorList>
            <person name="Goeker M."/>
        </authorList>
    </citation>
    <scope>NUCLEOTIDE SEQUENCE [LARGE SCALE GENOMIC DNA]</scope>
    <source>
        <strain evidence="2 3">DSM 28679</strain>
    </source>
</reference>
<accession>A0A4R6TYP9</accession>
<dbReference type="EMBL" id="SNYK01000009">
    <property type="protein sequence ID" value="TDQ37075.1"/>
    <property type="molecule type" value="Genomic_DNA"/>
</dbReference>
<dbReference type="InterPro" id="IPR016181">
    <property type="entry name" value="Acyl_CoA_acyltransferase"/>
</dbReference>
<gene>
    <name evidence="2" type="ORF">DFQ45_10975</name>
</gene>
<evidence type="ECO:0000313" key="3">
    <source>
        <dbReference type="Proteomes" id="UP000294575"/>
    </source>
</evidence>
<dbReference type="CDD" id="cd04301">
    <property type="entry name" value="NAT_SF"/>
    <property type="match status" value="1"/>
</dbReference>
<evidence type="ECO:0000259" key="1">
    <source>
        <dbReference type="PROSITE" id="PS51186"/>
    </source>
</evidence>
<protein>
    <submittedName>
        <fullName evidence="2">Acetyltransferase (GNAT) family protein</fullName>
    </submittedName>
</protein>
<sequence length="133" mass="14923">MPVYLEHVQLPSSQDQTDLDKIYADAPDWLLAPYADADALLQDNLPHGRMVGARFNARLLGAAILLREADRWQVSHLCVREVTRMRGVARRLLSELQRDAASQGASLSMALPRNRPELEDLAGHLGVAWHYLD</sequence>
<dbReference type="InterPro" id="IPR000182">
    <property type="entry name" value="GNAT_dom"/>
</dbReference>
<dbReference type="Gene3D" id="3.40.630.30">
    <property type="match status" value="1"/>
</dbReference>
<dbReference type="PROSITE" id="PS51186">
    <property type="entry name" value="GNAT"/>
    <property type="match status" value="1"/>
</dbReference>
<keyword evidence="2" id="KW-0808">Transferase</keyword>
<dbReference type="GO" id="GO:0016747">
    <property type="term" value="F:acyltransferase activity, transferring groups other than amino-acyl groups"/>
    <property type="evidence" value="ECO:0007669"/>
    <property type="project" value="InterPro"/>
</dbReference>
<feature type="domain" description="N-acetyltransferase" evidence="1">
    <location>
        <begin position="8"/>
        <end position="133"/>
    </location>
</feature>
<proteinExistence type="predicted"/>
<dbReference type="InterPro" id="IPR040448">
    <property type="entry name" value="PanZ_GNAT"/>
</dbReference>
<dbReference type="AlphaFoldDB" id="A0A4R6TYP9"/>
<dbReference type="OrthoDB" id="5736859at2"/>